<dbReference type="InterPro" id="IPR052048">
    <property type="entry name" value="ST_Response_Regulator"/>
</dbReference>
<feature type="modified residue" description="4-aspartylphosphate" evidence="1">
    <location>
        <position position="83"/>
    </location>
</feature>
<dbReference type="PANTHER" id="PTHR43228:SF1">
    <property type="entry name" value="TWO-COMPONENT RESPONSE REGULATOR ARR22"/>
    <property type="match status" value="1"/>
</dbReference>
<accession>A0ABT7XTT0</accession>
<keyword evidence="2" id="KW-0175">Coiled coil</keyword>
<dbReference type="Pfam" id="PF00072">
    <property type="entry name" value="Response_reg"/>
    <property type="match status" value="1"/>
</dbReference>
<proteinExistence type="predicted"/>
<sequence>MSDLSLTTLSNVAASSREASARRQESNPYKRRRILIVDSVPDMQRSLGMTLTSFGAEKIDYSGRIADALTKLTKHDYDIVLCDFDLGNGCDGLNLLDEARGRNLIKPSCVFILLTGERRAQRVTSAAELAPDDYLLKPFTGELLRQRLERAMQRRAALRVLDEAILRHNYLVAIEICKRQVAARSPHALEFMKLRGMLLLKISDFAGAKALYMDALRIKPVPWIKLGLAKALLGLKEYDEARLLFEEVLADNDQVIEAYDGLARLQQLNHQLKAAQQSLTRAVALSPMLVQRQQQLAEVALLNDDLDAAEQATREALELARHSWRRVPGHYALAARVQLARGDDAAALRTVEQLRRDLRDEPVAGWMANVIDSQIQLKLGHQDSAGRLLDEADATFAELARELSPEAQMEYARACHAQGRREQSETVLRELVRNYHDNEMLLERIGTLFSAIGEDEQGRQLISESVQAVIELNNQAVAEAKAGRFDAAIEQFLRAADELPDNLQVKLNLVNATLTLVHRQGWHEEYMRRAHDIMLAVRDMAPTDGKFQKLQVTWRQLVEKLGKPQWAL</sequence>
<keyword evidence="1" id="KW-0597">Phosphoprotein</keyword>
<dbReference type="InterPro" id="IPR019734">
    <property type="entry name" value="TPR_rpt"/>
</dbReference>
<name>A0ABT7XTT0_9NEIS</name>
<dbReference type="Gene3D" id="3.40.50.2300">
    <property type="match status" value="1"/>
</dbReference>
<evidence type="ECO:0000256" key="1">
    <source>
        <dbReference type="PROSITE-ProRule" id="PRU00169"/>
    </source>
</evidence>
<dbReference type="InterPro" id="IPR001789">
    <property type="entry name" value="Sig_transdc_resp-reg_receiver"/>
</dbReference>
<dbReference type="SMART" id="SM00028">
    <property type="entry name" value="TPR"/>
    <property type="match status" value="4"/>
</dbReference>
<evidence type="ECO:0000256" key="2">
    <source>
        <dbReference type="SAM" id="Coils"/>
    </source>
</evidence>
<dbReference type="InterPro" id="IPR011990">
    <property type="entry name" value="TPR-like_helical_dom_sf"/>
</dbReference>
<dbReference type="Gene3D" id="1.25.40.10">
    <property type="entry name" value="Tetratricopeptide repeat domain"/>
    <property type="match status" value="2"/>
</dbReference>
<gene>
    <name evidence="4" type="ORF">QU481_20030</name>
</gene>
<dbReference type="EMBL" id="JAUEDK010000054">
    <property type="protein sequence ID" value="MDN0077138.1"/>
    <property type="molecule type" value="Genomic_DNA"/>
</dbReference>
<dbReference type="Proteomes" id="UP001168540">
    <property type="component" value="Unassembled WGS sequence"/>
</dbReference>
<evidence type="ECO:0000259" key="3">
    <source>
        <dbReference type="PROSITE" id="PS50110"/>
    </source>
</evidence>
<dbReference type="InterPro" id="IPR011006">
    <property type="entry name" value="CheY-like_superfamily"/>
</dbReference>
<evidence type="ECO:0000313" key="4">
    <source>
        <dbReference type="EMBL" id="MDN0077138.1"/>
    </source>
</evidence>
<dbReference type="SUPFAM" id="SSF48452">
    <property type="entry name" value="TPR-like"/>
    <property type="match status" value="2"/>
</dbReference>
<feature type="coiled-coil region" evidence="2">
    <location>
        <begin position="262"/>
        <end position="312"/>
    </location>
</feature>
<organism evidence="4 5">
    <name type="scientific">Crenobacter oryzisoli</name>
    <dbReference type="NCBI Taxonomy" id="3056844"/>
    <lineage>
        <taxon>Bacteria</taxon>
        <taxon>Pseudomonadati</taxon>
        <taxon>Pseudomonadota</taxon>
        <taxon>Betaproteobacteria</taxon>
        <taxon>Neisseriales</taxon>
        <taxon>Neisseriaceae</taxon>
        <taxon>Crenobacter</taxon>
    </lineage>
</organism>
<dbReference type="PROSITE" id="PS50110">
    <property type="entry name" value="RESPONSE_REGULATORY"/>
    <property type="match status" value="1"/>
</dbReference>
<dbReference type="PANTHER" id="PTHR43228">
    <property type="entry name" value="TWO-COMPONENT RESPONSE REGULATOR"/>
    <property type="match status" value="1"/>
</dbReference>
<dbReference type="SMART" id="SM00448">
    <property type="entry name" value="REC"/>
    <property type="match status" value="1"/>
</dbReference>
<evidence type="ECO:0000313" key="5">
    <source>
        <dbReference type="Proteomes" id="UP001168540"/>
    </source>
</evidence>
<dbReference type="RefSeq" id="WP_289831776.1">
    <property type="nucleotide sequence ID" value="NZ_JAUEDK010000054.1"/>
</dbReference>
<keyword evidence="5" id="KW-1185">Reference proteome</keyword>
<feature type="domain" description="Response regulatory" evidence="3">
    <location>
        <begin position="33"/>
        <end position="152"/>
    </location>
</feature>
<dbReference type="SUPFAM" id="SSF52172">
    <property type="entry name" value="CheY-like"/>
    <property type="match status" value="1"/>
</dbReference>
<reference evidence="4" key="1">
    <citation type="submission" date="2023-06" db="EMBL/GenBank/DDBJ databases">
        <authorList>
            <person name="Zhang S."/>
        </authorList>
    </citation>
    <scope>NUCLEOTIDE SEQUENCE</scope>
    <source>
        <strain evidence="4">SG2303</strain>
    </source>
</reference>
<protein>
    <submittedName>
        <fullName evidence="4">Response regulator</fullName>
    </submittedName>
</protein>
<comment type="caution">
    <text evidence="4">The sequence shown here is derived from an EMBL/GenBank/DDBJ whole genome shotgun (WGS) entry which is preliminary data.</text>
</comment>